<dbReference type="EMBL" id="BART01002653">
    <property type="protein sequence ID" value="GAG65660.1"/>
    <property type="molecule type" value="Genomic_DNA"/>
</dbReference>
<comment type="caution">
    <text evidence="1">The sequence shown here is derived from an EMBL/GenBank/DDBJ whole genome shotgun (WGS) entry which is preliminary data.</text>
</comment>
<reference evidence="1" key="1">
    <citation type="journal article" date="2014" name="Front. Microbiol.">
        <title>High frequency of phylogenetically diverse reductive dehalogenase-homologous genes in deep subseafloor sedimentary metagenomes.</title>
        <authorList>
            <person name="Kawai M."/>
            <person name="Futagami T."/>
            <person name="Toyoda A."/>
            <person name="Takaki Y."/>
            <person name="Nishi S."/>
            <person name="Hori S."/>
            <person name="Arai W."/>
            <person name="Tsubouchi T."/>
            <person name="Morono Y."/>
            <person name="Uchiyama I."/>
            <person name="Ito T."/>
            <person name="Fujiyama A."/>
            <person name="Inagaki F."/>
            <person name="Takami H."/>
        </authorList>
    </citation>
    <scope>NUCLEOTIDE SEQUENCE</scope>
    <source>
        <strain evidence="1">Expedition CK06-06</strain>
    </source>
</reference>
<accession>X0Z8F3</accession>
<gene>
    <name evidence="1" type="ORF">S01H4_07931</name>
</gene>
<protein>
    <submittedName>
        <fullName evidence="1">Uncharacterized protein</fullName>
    </submittedName>
</protein>
<dbReference type="AlphaFoldDB" id="X0Z8F3"/>
<sequence length="132" mass="15582">MSRKKKQDWRDKINWKQASLKAYYTKIKNTYDFTDEELEDFFEAKYQEQVESESRKNVREVIRYLGGVYDSDYESIPIWAKRKNGRALDLIVIPLNDILPEYGIENADDVYSLLQRAGVYVVSAVIATIRWS</sequence>
<organism evidence="1">
    <name type="scientific">marine sediment metagenome</name>
    <dbReference type="NCBI Taxonomy" id="412755"/>
    <lineage>
        <taxon>unclassified sequences</taxon>
        <taxon>metagenomes</taxon>
        <taxon>ecological metagenomes</taxon>
    </lineage>
</organism>
<name>X0Z8F3_9ZZZZ</name>
<evidence type="ECO:0000313" key="1">
    <source>
        <dbReference type="EMBL" id="GAG65660.1"/>
    </source>
</evidence>
<proteinExistence type="predicted"/>